<dbReference type="Pfam" id="PF00109">
    <property type="entry name" value="ketoacyl-synt"/>
    <property type="match status" value="1"/>
</dbReference>
<keyword evidence="5" id="KW-0963">Cytoplasm</keyword>
<gene>
    <name evidence="15" type="ORF">JOM49_005700</name>
</gene>
<dbReference type="GO" id="GO:0004315">
    <property type="term" value="F:3-oxoacyl-[acyl-carrier-protein] synthase activity"/>
    <property type="evidence" value="ECO:0007669"/>
    <property type="project" value="UniProtKB-EC"/>
</dbReference>
<dbReference type="InterPro" id="IPR016039">
    <property type="entry name" value="Thiolase-like"/>
</dbReference>
<comment type="catalytic activity">
    <reaction evidence="12">
        <text>a fatty acyl-[ACP] + malonyl-[ACP] + H(+) = a 3-oxoacyl-[ACP] + holo-[ACP] + CO2</text>
        <dbReference type="Rhea" id="RHEA:22836"/>
        <dbReference type="Rhea" id="RHEA-COMP:9623"/>
        <dbReference type="Rhea" id="RHEA-COMP:9685"/>
        <dbReference type="Rhea" id="RHEA-COMP:9916"/>
        <dbReference type="Rhea" id="RHEA-COMP:14125"/>
        <dbReference type="ChEBI" id="CHEBI:15378"/>
        <dbReference type="ChEBI" id="CHEBI:16526"/>
        <dbReference type="ChEBI" id="CHEBI:64479"/>
        <dbReference type="ChEBI" id="CHEBI:78449"/>
        <dbReference type="ChEBI" id="CHEBI:78776"/>
        <dbReference type="ChEBI" id="CHEBI:138651"/>
        <dbReference type="EC" id="2.3.1.41"/>
    </reaction>
    <physiologicalReaction direction="left-to-right" evidence="12">
        <dbReference type="Rhea" id="RHEA:22837"/>
    </physiologicalReaction>
</comment>
<dbReference type="InterPro" id="IPR014030">
    <property type="entry name" value="Ketoacyl_synth_N"/>
</dbReference>
<organism evidence="15 16">
    <name type="scientific">Amycolatopsis magusensis</name>
    <dbReference type="NCBI Taxonomy" id="882444"/>
    <lineage>
        <taxon>Bacteria</taxon>
        <taxon>Bacillati</taxon>
        <taxon>Actinomycetota</taxon>
        <taxon>Actinomycetes</taxon>
        <taxon>Pseudonocardiales</taxon>
        <taxon>Pseudonocardiaceae</taxon>
        <taxon>Amycolatopsis</taxon>
    </lineage>
</organism>
<dbReference type="PROSITE" id="PS52004">
    <property type="entry name" value="KS3_2"/>
    <property type="match status" value="1"/>
</dbReference>
<keyword evidence="6 13" id="KW-0808">Transferase</keyword>
<evidence type="ECO:0000256" key="4">
    <source>
        <dbReference type="ARBA" id="ARBA00013191"/>
    </source>
</evidence>
<evidence type="ECO:0000313" key="15">
    <source>
        <dbReference type="EMBL" id="MBP2184174.1"/>
    </source>
</evidence>
<dbReference type="PANTHER" id="PTHR11712:SF306">
    <property type="entry name" value="3-OXOACYL-[ACYL-CARRIER-PROTEIN] SYNTHASE 1"/>
    <property type="match status" value="1"/>
</dbReference>
<protein>
    <recommendedName>
        <fullName evidence="8">3-oxoacyl-[acyl-carrier-protein] synthase 1</fullName>
        <ecNumber evidence="4">2.3.1.41</ecNumber>
    </recommendedName>
    <alternativeName>
        <fullName evidence="9">3-oxoacyl-[acyl-carrier-protein] synthase I</fullName>
    </alternativeName>
    <alternativeName>
        <fullName evidence="10">Beta-ketoacyl-ACP synthase I</fullName>
    </alternativeName>
</protein>
<evidence type="ECO:0000256" key="12">
    <source>
        <dbReference type="ARBA" id="ARBA00048506"/>
    </source>
</evidence>
<dbReference type="RefSeq" id="WP_209667227.1">
    <property type="nucleotide sequence ID" value="NZ_JAGGMS010000001.1"/>
</dbReference>
<proteinExistence type="inferred from homology"/>
<evidence type="ECO:0000256" key="8">
    <source>
        <dbReference type="ARBA" id="ARBA00039450"/>
    </source>
</evidence>
<evidence type="ECO:0000256" key="10">
    <source>
        <dbReference type="ARBA" id="ARBA00042143"/>
    </source>
</evidence>
<name>A0ABS4PXL9_9PSEU</name>
<comment type="caution">
    <text evidence="15">The sequence shown here is derived from an EMBL/GenBank/DDBJ whole genome shotgun (WGS) entry which is preliminary data.</text>
</comment>
<dbReference type="PANTHER" id="PTHR11712">
    <property type="entry name" value="POLYKETIDE SYNTHASE-RELATED"/>
    <property type="match status" value="1"/>
</dbReference>
<dbReference type="CDD" id="cd00834">
    <property type="entry name" value="KAS_I_II"/>
    <property type="match status" value="1"/>
</dbReference>
<evidence type="ECO:0000256" key="9">
    <source>
        <dbReference type="ARBA" id="ARBA00041620"/>
    </source>
</evidence>
<comment type="subunit">
    <text evidence="3">Homodimer.</text>
</comment>
<dbReference type="Pfam" id="PF02801">
    <property type="entry name" value="Ketoacyl-synt_C"/>
    <property type="match status" value="1"/>
</dbReference>
<dbReference type="InterPro" id="IPR000794">
    <property type="entry name" value="Beta-ketoacyl_synthase"/>
</dbReference>
<evidence type="ECO:0000256" key="7">
    <source>
        <dbReference type="ARBA" id="ARBA00023315"/>
    </source>
</evidence>
<dbReference type="Proteomes" id="UP000741013">
    <property type="component" value="Unassembled WGS sequence"/>
</dbReference>
<dbReference type="SUPFAM" id="SSF53901">
    <property type="entry name" value="Thiolase-like"/>
    <property type="match status" value="2"/>
</dbReference>
<evidence type="ECO:0000259" key="14">
    <source>
        <dbReference type="PROSITE" id="PS52004"/>
    </source>
</evidence>
<evidence type="ECO:0000256" key="6">
    <source>
        <dbReference type="ARBA" id="ARBA00022679"/>
    </source>
</evidence>
<keyword evidence="16" id="KW-1185">Reference proteome</keyword>
<evidence type="ECO:0000256" key="5">
    <source>
        <dbReference type="ARBA" id="ARBA00022490"/>
    </source>
</evidence>
<evidence type="ECO:0000256" key="13">
    <source>
        <dbReference type="RuleBase" id="RU003694"/>
    </source>
</evidence>
<dbReference type="InterPro" id="IPR014031">
    <property type="entry name" value="Ketoacyl_synth_C"/>
</dbReference>
<dbReference type="EC" id="2.3.1.41" evidence="4"/>
<evidence type="ECO:0000256" key="2">
    <source>
        <dbReference type="ARBA" id="ARBA00008467"/>
    </source>
</evidence>
<evidence type="ECO:0000256" key="3">
    <source>
        <dbReference type="ARBA" id="ARBA00011738"/>
    </source>
</evidence>
<dbReference type="InterPro" id="IPR020841">
    <property type="entry name" value="PKS_Beta-ketoAc_synthase_dom"/>
</dbReference>
<comment type="subcellular location">
    <subcellularLocation>
        <location evidence="1">Cytoplasm</location>
    </subcellularLocation>
</comment>
<accession>A0ABS4PXL9</accession>
<sequence length="409" mass="42060">MTAVPARRVVITGMGAVSSIGIGLAEFAAGLRAGRSGAGPATAFDTTGFPSELVCEVTGFRAEDWLPGPLDHMGKPGRFAASATAMALADAGIDAEVLRSRRGMVVVGTTDGQSQDLDSLVATTVTDGPEHLDPALTSRLSAQRLALDVAGAFGLSDVDAYTIGTACSAGNYAVGDAFDAVRSGAAEYALAGGADVVSRRNFASFHRLGLVAPDACRPFDTGRAGILNGEGAGIVLLEPLETALARGATIHAEVLGYGLNCDGSNPVAPDRSSVARCMRLALDDAQVKPEEVDLISAHGTATKLNDITECDAIRDVYGDRPPRTISLKSMLGHAMGASSALATIACTIALEQGFVPPTINHRETDPACGVDCVPNRAVEAELKVVQNNGLAFGGNNAVLLLGRYERTPS</sequence>
<evidence type="ECO:0000256" key="11">
    <source>
        <dbReference type="ARBA" id="ARBA00048121"/>
    </source>
</evidence>
<reference evidence="15 16" key="1">
    <citation type="submission" date="2021-03" db="EMBL/GenBank/DDBJ databases">
        <title>Sequencing the genomes of 1000 actinobacteria strains.</title>
        <authorList>
            <person name="Klenk H.-P."/>
        </authorList>
    </citation>
    <scope>NUCLEOTIDE SEQUENCE [LARGE SCALE GENOMIC DNA]</scope>
    <source>
        <strain evidence="15 16">DSM 45510</strain>
    </source>
</reference>
<evidence type="ECO:0000256" key="1">
    <source>
        <dbReference type="ARBA" id="ARBA00004496"/>
    </source>
</evidence>
<feature type="domain" description="Ketosynthase family 3 (KS3)" evidence="14">
    <location>
        <begin position="1"/>
        <end position="403"/>
    </location>
</feature>
<evidence type="ECO:0000313" key="16">
    <source>
        <dbReference type="Proteomes" id="UP000741013"/>
    </source>
</evidence>
<comment type="catalytic activity">
    <reaction evidence="11">
        <text>(3Z)-decenoyl-[ACP] + malonyl-[ACP] + H(+) = 3-oxo-(5Z)-dodecenoyl-[ACP] + holo-[ACP] + CO2</text>
        <dbReference type="Rhea" id="RHEA:54940"/>
        <dbReference type="Rhea" id="RHEA-COMP:9623"/>
        <dbReference type="Rhea" id="RHEA-COMP:9685"/>
        <dbReference type="Rhea" id="RHEA-COMP:9927"/>
        <dbReference type="Rhea" id="RHEA-COMP:14042"/>
        <dbReference type="ChEBI" id="CHEBI:15378"/>
        <dbReference type="ChEBI" id="CHEBI:16526"/>
        <dbReference type="ChEBI" id="CHEBI:64479"/>
        <dbReference type="ChEBI" id="CHEBI:78449"/>
        <dbReference type="ChEBI" id="CHEBI:78798"/>
        <dbReference type="ChEBI" id="CHEBI:138410"/>
    </reaction>
    <physiologicalReaction direction="left-to-right" evidence="11">
        <dbReference type="Rhea" id="RHEA:54941"/>
    </physiologicalReaction>
</comment>
<dbReference type="SMART" id="SM00825">
    <property type="entry name" value="PKS_KS"/>
    <property type="match status" value="1"/>
</dbReference>
<keyword evidence="7 15" id="KW-0012">Acyltransferase</keyword>
<dbReference type="EMBL" id="JAGGMS010000001">
    <property type="protein sequence ID" value="MBP2184174.1"/>
    <property type="molecule type" value="Genomic_DNA"/>
</dbReference>
<dbReference type="Gene3D" id="3.40.47.10">
    <property type="match status" value="2"/>
</dbReference>
<comment type="similarity">
    <text evidence="2 13">Belongs to the thiolase-like superfamily. Beta-ketoacyl-ACP synthases family.</text>
</comment>